<evidence type="ECO:0000313" key="1">
    <source>
        <dbReference type="EMBL" id="KAK4007299.1"/>
    </source>
</evidence>
<proteinExistence type="predicted"/>
<accession>A0ABQ9Z376</accession>
<sequence length="104" mass="11541">MSSSAQLIMLGETVENQVPLFSHDVAIFDRGIQGYSFGNDNFLAEKICRNVVDFRPSSTDGSLKLDAAPSVRPKNVVRKEEIHFQMIARDKGSSLGFPKSRTTH</sequence>
<reference evidence="1 2" key="1">
    <citation type="journal article" date="2023" name="Nucleic Acids Res.">
        <title>The hologenome of Daphnia magna reveals possible DNA methylation and microbiome-mediated evolution of the host genome.</title>
        <authorList>
            <person name="Chaturvedi A."/>
            <person name="Li X."/>
            <person name="Dhandapani V."/>
            <person name="Marshall H."/>
            <person name="Kissane S."/>
            <person name="Cuenca-Cambronero M."/>
            <person name="Asole G."/>
            <person name="Calvet F."/>
            <person name="Ruiz-Romero M."/>
            <person name="Marangio P."/>
            <person name="Guigo R."/>
            <person name="Rago D."/>
            <person name="Mirbahai L."/>
            <person name="Eastwood N."/>
            <person name="Colbourne J.K."/>
            <person name="Zhou J."/>
            <person name="Mallon E."/>
            <person name="Orsini L."/>
        </authorList>
    </citation>
    <scope>NUCLEOTIDE SEQUENCE [LARGE SCALE GENOMIC DNA]</scope>
    <source>
        <strain evidence="1">LRV0_1</strain>
    </source>
</reference>
<dbReference type="Proteomes" id="UP001234178">
    <property type="component" value="Unassembled WGS sequence"/>
</dbReference>
<protein>
    <submittedName>
        <fullName evidence="1">Uncharacterized protein</fullName>
    </submittedName>
</protein>
<dbReference type="EMBL" id="JAOYFB010000002">
    <property type="protein sequence ID" value="KAK4007299.1"/>
    <property type="molecule type" value="Genomic_DNA"/>
</dbReference>
<comment type="caution">
    <text evidence="1">The sequence shown here is derived from an EMBL/GenBank/DDBJ whole genome shotgun (WGS) entry which is preliminary data.</text>
</comment>
<gene>
    <name evidence="1" type="ORF">OUZ56_012459</name>
</gene>
<name>A0ABQ9Z376_9CRUS</name>
<evidence type="ECO:0000313" key="2">
    <source>
        <dbReference type="Proteomes" id="UP001234178"/>
    </source>
</evidence>
<organism evidence="1 2">
    <name type="scientific">Daphnia magna</name>
    <dbReference type="NCBI Taxonomy" id="35525"/>
    <lineage>
        <taxon>Eukaryota</taxon>
        <taxon>Metazoa</taxon>
        <taxon>Ecdysozoa</taxon>
        <taxon>Arthropoda</taxon>
        <taxon>Crustacea</taxon>
        <taxon>Branchiopoda</taxon>
        <taxon>Diplostraca</taxon>
        <taxon>Cladocera</taxon>
        <taxon>Anomopoda</taxon>
        <taxon>Daphniidae</taxon>
        <taxon>Daphnia</taxon>
    </lineage>
</organism>
<keyword evidence="2" id="KW-1185">Reference proteome</keyword>